<accession>A0A401XM24</accession>
<organism evidence="1 2">
    <name type="scientific">Thermaurantimonas aggregans</name>
    <dbReference type="NCBI Taxonomy" id="2173829"/>
    <lineage>
        <taxon>Bacteria</taxon>
        <taxon>Pseudomonadati</taxon>
        <taxon>Bacteroidota</taxon>
        <taxon>Flavobacteriia</taxon>
        <taxon>Flavobacteriales</taxon>
        <taxon>Schleiferiaceae</taxon>
        <taxon>Thermaurantimonas</taxon>
    </lineage>
</organism>
<name>A0A401XM24_9FLAO</name>
<reference evidence="1 2" key="1">
    <citation type="submission" date="2018-11" db="EMBL/GenBank/DDBJ databases">
        <title>Schleiferia aggregans sp. nov., a moderately thermophilic heterotrophic bacterium isolated from microbial mats at a terrestrial hot spring.</title>
        <authorList>
            <person name="Iino T."/>
            <person name="Ohkuma M."/>
            <person name="Haruta S."/>
        </authorList>
    </citation>
    <scope>NUCLEOTIDE SEQUENCE [LARGE SCALE GENOMIC DNA]</scope>
    <source>
        <strain evidence="1 2">LA</strain>
    </source>
</reference>
<dbReference type="EMBL" id="BHZE01000015">
    <property type="protein sequence ID" value="GCD78056.1"/>
    <property type="molecule type" value="Genomic_DNA"/>
</dbReference>
<protein>
    <submittedName>
        <fullName evidence="1">Uncharacterized protein</fullName>
    </submittedName>
</protein>
<gene>
    <name evidence="1" type="ORF">JCM31826_15380</name>
</gene>
<evidence type="ECO:0000313" key="1">
    <source>
        <dbReference type="EMBL" id="GCD78056.1"/>
    </source>
</evidence>
<keyword evidence="2" id="KW-1185">Reference proteome</keyword>
<dbReference type="Proteomes" id="UP000286715">
    <property type="component" value="Unassembled WGS sequence"/>
</dbReference>
<sequence>MLSFKSDNSLLLRLNEGQTIKYSNQLLTNGYSDEALTSGIFRGELLFNQSVTVTKSTNEGYEADIKLLRMKFKQENPRWSIDYDSDRKDAISEGRGGMMAMFMSSLLQETYKFELTKTGKVTKRPKIQTPDGNDFAAGFSNIFIELPGRPVRIGDSWMNEITFRNSKFQIMYTVAGVVNGLLELDTEVVGDETSPPGKTYLDPASGLLVKSEFETISKQYNQMTGTDAFVKTKVVIQLLP</sequence>
<dbReference type="AlphaFoldDB" id="A0A401XM24"/>
<evidence type="ECO:0000313" key="2">
    <source>
        <dbReference type="Proteomes" id="UP000286715"/>
    </source>
</evidence>
<proteinExistence type="predicted"/>
<comment type="caution">
    <text evidence="1">The sequence shown here is derived from an EMBL/GenBank/DDBJ whole genome shotgun (WGS) entry which is preliminary data.</text>
</comment>